<dbReference type="Proteomes" id="UP000010843">
    <property type="component" value="Chromosome"/>
</dbReference>
<dbReference type="HOGENOM" id="CLU_2519862_0_0_2"/>
<keyword evidence="1" id="KW-0812">Transmembrane</keyword>
<dbReference type="AlphaFoldDB" id="L0JGJ7"/>
<feature type="transmembrane region" description="Helical" evidence="1">
    <location>
        <begin position="55"/>
        <end position="82"/>
    </location>
</feature>
<dbReference type="KEGG" id="npe:Natpe_0027"/>
<protein>
    <submittedName>
        <fullName evidence="2">Uncharacterized protein</fullName>
    </submittedName>
</protein>
<reference evidence="3" key="1">
    <citation type="submission" date="2012-02" db="EMBL/GenBank/DDBJ databases">
        <title>Complete sequence of chromosome of Natrinema pellirubrum DSM 15624.</title>
        <authorList>
            <person name="Lucas S."/>
            <person name="Han J."/>
            <person name="Lapidus A."/>
            <person name="Cheng J.-F."/>
            <person name="Goodwin L."/>
            <person name="Pitluck S."/>
            <person name="Peters L."/>
            <person name="Teshima H."/>
            <person name="Detter J.C."/>
            <person name="Han C."/>
            <person name="Tapia R."/>
            <person name="Land M."/>
            <person name="Hauser L."/>
            <person name="Kyrpides N."/>
            <person name="Ivanova N."/>
            <person name="Pagani I."/>
            <person name="Sproer C."/>
            <person name="Anderson I."/>
            <person name="Woyke T."/>
        </authorList>
    </citation>
    <scope>NUCLEOTIDE SEQUENCE [LARGE SCALE GENOMIC DNA]</scope>
    <source>
        <strain evidence="3">DSM 15624 / JCM 10476 / NCIMB 786</strain>
    </source>
</reference>
<keyword evidence="1" id="KW-0472">Membrane</keyword>
<name>L0JGJ7_NATP1</name>
<accession>L0JGJ7</accession>
<sequence length="84" mass="9050">MVLSSGIIKIGIDALLFIQTEELILISAAIVVMVGIPTAGMYFRATEDDTDRVFLLTGVMLVTSILIPIIGPIVLWIGYALVTE</sequence>
<proteinExistence type="predicted"/>
<evidence type="ECO:0000313" key="2">
    <source>
        <dbReference type="EMBL" id="AGB29978.1"/>
    </source>
</evidence>
<organism evidence="2 3">
    <name type="scientific">Natrinema pellirubrum (strain DSM 15624 / CIP 106293 / JCM 10476 / NCIMB 786 / 157)</name>
    <dbReference type="NCBI Taxonomy" id="797303"/>
    <lineage>
        <taxon>Archaea</taxon>
        <taxon>Methanobacteriati</taxon>
        <taxon>Methanobacteriota</taxon>
        <taxon>Stenosarchaea group</taxon>
        <taxon>Halobacteria</taxon>
        <taxon>Halobacteriales</taxon>
        <taxon>Natrialbaceae</taxon>
        <taxon>Natrinema</taxon>
    </lineage>
</organism>
<feature type="transmembrane region" description="Helical" evidence="1">
    <location>
        <begin position="23"/>
        <end position="43"/>
    </location>
</feature>
<dbReference type="EMBL" id="CP003372">
    <property type="protein sequence ID" value="AGB29978.1"/>
    <property type="molecule type" value="Genomic_DNA"/>
</dbReference>
<evidence type="ECO:0000256" key="1">
    <source>
        <dbReference type="SAM" id="Phobius"/>
    </source>
</evidence>
<gene>
    <name evidence="2" type="ordered locus">Natpe_0027</name>
</gene>
<evidence type="ECO:0000313" key="3">
    <source>
        <dbReference type="Proteomes" id="UP000010843"/>
    </source>
</evidence>
<keyword evidence="1" id="KW-1133">Transmembrane helix</keyword>